<evidence type="ECO:0000313" key="10">
    <source>
        <dbReference type="Proteomes" id="UP000244912"/>
    </source>
</evidence>
<dbReference type="AlphaFoldDB" id="A0A2R8BTM6"/>
<gene>
    <name evidence="9" type="primary">bepA_1</name>
    <name evidence="9" type="ORF">PAA8504_01324</name>
</gene>
<dbReference type="EC" id="3.4.-.-" evidence="9"/>
<keyword evidence="3 6" id="KW-0378">Hydrolase</keyword>
<organism evidence="9 10">
    <name type="scientific">Palleronia abyssalis</name>
    <dbReference type="NCBI Taxonomy" id="1501240"/>
    <lineage>
        <taxon>Bacteria</taxon>
        <taxon>Pseudomonadati</taxon>
        <taxon>Pseudomonadota</taxon>
        <taxon>Alphaproteobacteria</taxon>
        <taxon>Rhodobacterales</taxon>
        <taxon>Roseobacteraceae</taxon>
        <taxon>Palleronia</taxon>
    </lineage>
</organism>
<comment type="similarity">
    <text evidence="6">Belongs to the peptidase M48 family.</text>
</comment>
<feature type="signal peptide" evidence="7">
    <location>
        <begin position="1"/>
        <end position="17"/>
    </location>
</feature>
<dbReference type="Pfam" id="PF01435">
    <property type="entry name" value="Peptidase_M48"/>
    <property type="match status" value="1"/>
</dbReference>
<dbReference type="PANTHER" id="PTHR22726:SF24">
    <property type="entry name" value="M48 FAMILY METALLOPEPTIDASE"/>
    <property type="match status" value="1"/>
</dbReference>
<keyword evidence="7" id="KW-0732">Signal</keyword>
<evidence type="ECO:0000256" key="4">
    <source>
        <dbReference type="ARBA" id="ARBA00022833"/>
    </source>
</evidence>
<evidence type="ECO:0000259" key="8">
    <source>
        <dbReference type="Pfam" id="PF01435"/>
    </source>
</evidence>
<feature type="domain" description="Peptidase M48" evidence="8">
    <location>
        <begin position="61"/>
        <end position="243"/>
    </location>
</feature>
<protein>
    <submittedName>
        <fullName evidence="9">Beta-barrel assembly-enhancing protease</fullName>
        <ecNumber evidence="9">3.4.-.-</ecNumber>
    </submittedName>
</protein>
<evidence type="ECO:0000313" key="9">
    <source>
        <dbReference type="EMBL" id="SPJ23512.1"/>
    </source>
</evidence>
<dbReference type="InterPro" id="IPR001915">
    <property type="entry name" value="Peptidase_M48"/>
</dbReference>
<dbReference type="GO" id="GO:0004222">
    <property type="term" value="F:metalloendopeptidase activity"/>
    <property type="evidence" value="ECO:0007669"/>
    <property type="project" value="InterPro"/>
</dbReference>
<dbReference type="GO" id="GO:0051603">
    <property type="term" value="P:proteolysis involved in protein catabolic process"/>
    <property type="evidence" value="ECO:0007669"/>
    <property type="project" value="TreeGrafter"/>
</dbReference>
<dbReference type="GO" id="GO:0016020">
    <property type="term" value="C:membrane"/>
    <property type="evidence" value="ECO:0007669"/>
    <property type="project" value="TreeGrafter"/>
</dbReference>
<dbReference type="PANTHER" id="PTHR22726">
    <property type="entry name" value="METALLOENDOPEPTIDASE OMA1"/>
    <property type="match status" value="1"/>
</dbReference>
<evidence type="ECO:0000256" key="2">
    <source>
        <dbReference type="ARBA" id="ARBA00022723"/>
    </source>
</evidence>
<name>A0A2R8BTM6_9RHOB</name>
<dbReference type="GO" id="GO:0046872">
    <property type="term" value="F:metal ion binding"/>
    <property type="evidence" value="ECO:0007669"/>
    <property type="project" value="UniProtKB-KW"/>
</dbReference>
<evidence type="ECO:0000256" key="1">
    <source>
        <dbReference type="ARBA" id="ARBA00022670"/>
    </source>
</evidence>
<sequence>MCSTCFSRRGFLASAFAAPLAVSGCDEAPILVSDEQAAQMGQEAWDQIIANTPVSRDSTYNSALKRISGGLLQAAGVNSEGWEVAVFESDQINAFALPGGKIGVYEGMFGVTQNDAQLAAIVGHEIGHLQAEHAQKRISAQIAKDAGIRIVAFFLNMGGVEYGREIAAALGVGVDVGLLLPYSRNQELEADALGLRTMASAGYDPQAAVALWEAMQAASEGRPPEFLATHPTPRSRIREIEEILTTL</sequence>
<evidence type="ECO:0000256" key="5">
    <source>
        <dbReference type="ARBA" id="ARBA00023049"/>
    </source>
</evidence>
<dbReference type="InterPro" id="IPR051156">
    <property type="entry name" value="Mito/Outer_Membr_Metalloprot"/>
</dbReference>
<reference evidence="9 10" key="1">
    <citation type="submission" date="2018-03" db="EMBL/GenBank/DDBJ databases">
        <authorList>
            <person name="Keele B.F."/>
        </authorList>
    </citation>
    <scope>NUCLEOTIDE SEQUENCE [LARGE SCALE GENOMIC DNA]</scope>
    <source>
        <strain evidence="9 10">CECT 8504</strain>
    </source>
</reference>
<proteinExistence type="inferred from homology"/>
<dbReference type="EMBL" id="ONZF01000002">
    <property type="protein sequence ID" value="SPJ23512.1"/>
    <property type="molecule type" value="Genomic_DNA"/>
</dbReference>
<evidence type="ECO:0000256" key="7">
    <source>
        <dbReference type="SAM" id="SignalP"/>
    </source>
</evidence>
<dbReference type="Proteomes" id="UP000244912">
    <property type="component" value="Unassembled WGS sequence"/>
</dbReference>
<keyword evidence="10" id="KW-1185">Reference proteome</keyword>
<keyword evidence="1 6" id="KW-0645">Protease</keyword>
<keyword evidence="5 6" id="KW-0482">Metalloprotease</keyword>
<feature type="chain" id="PRO_5015315148" evidence="7">
    <location>
        <begin position="18"/>
        <end position="247"/>
    </location>
</feature>
<comment type="cofactor">
    <cofactor evidence="6">
        <name>Zn(2+)</name>
        <dbReference type="ChEBI" id="CHEBI:29105"/>
    </cofactor>
    <text evidence="6">Binds 1 zinc ion per subunit.</text>
</comment>
<evidence type="ECO:0000256" key="3">
    <source>
        <dbReference type="ARBA" id="ARBA00022801"/>
    </source>
</evidence>
<accession>A0A2R8BTM6</accession>
<dbReference type="RefSeq" id="WP_181375717.1">
    <property type="nucleotide sequence ID" value="NZ_ONZF01000002.1"/>
</dbReference>
<keyword evidence="2" id="KW-0479">Metal-binding</keyword>
<evidence type="ECO:0000256" key="6">
    <source>
        <dbReference type="RuleBase" id="RU003983"/>
    </source>
</evidence>
<dbReference type="CDD" id="cd07331">
    <property type="entry name" value="M48C_Oma1_like"/>
    <property type="match status" value="1"/>
</dbReference>
<dbReference type="Gene3D" id="3.30.2010.10">
    <property type="entry name" value="Metalloproteases ('zincins'), catalytic domain"/>
    <property type="match status" value="1"/>
</dbReference>
<keyword evidence="4 6" id="KW-0862">Zinc</keyword>